<organism evidence="1 2">
    <name type="scientific">Paramecium bursaria Chlorella virus NY2A</name>
    <name type="common">PBCV-NY2A</name>
    <dbReference type="NCBI Taxonomy" id="46021"/>
    <lineage>
        <taxon>Viruses</taxon>
        <taxon>Varidnaviria</taxon>
        <taxon>Bamfordvirae</taxon>
        <taxon>Nucleocytoviricota</taxon>
        <taxon>Megaviricetes</taxon>
        <taxon>Algavirales</taxon>
        <taxon>Phycodnaviridae</taxon>
        <taxon>Chlorovirus</taxon>
        <taxon>Chlorovirus americanus</taxon>
    </lineage>
</organism>
<sequence length="75" mass="8505">MPILRVELQYPVVSIDRVFHLSDILVILRKVLRLPDLEHSVVVHLENALVVECDDCCCGFDSSVVGILILRPFHP</sequence>
<proteinExistence type="predicted"/>
<dbReference type="Proteomes" id="UP000202419">
    <property type="component" value="Segment"/>
</dbReference>
<gene>
    <name evidence="1" type="primary">b620R</name>
    <name evidence="1" type="ORF">NY2A_b620R</name>
</gene>
<dbReference type="GeneID" id="5659430"/>
<name>A7IXE5_PBCVN</name>
<protein>
    <submittedName>
        <fullName evidence="1">Uncharacterized protein b620R</fullName>
    </submittedName>
</protein>
<dbReference type="KEGG" id="vg:5659430"/>
<dbReference type="EMBL" id="DQ491002">
    <property type="protein sequence ID" value="ABT15019.1"/>
    <property type="molecule type" value="Genomic_DNA"/>
</dbReference>
<evidence type="ECO:0000313" key="2">
    <source>
        <dbReference type="Proteomes" id="UP000202419"/>
    </source>
</evidence>
<reference evidence="1 2" key="1">
    <citation type="journal article" date="2007" name="Virology">
        <title>Sequence and annotation of the 369-kb NY-2A and the 345-kb AR158 viruses that infect Chlorella NC64A.</title>
        <authorList>
            <person name="Fitzgerald L.A."/>
            <person name="Graves M.V."/>
            <person name="Li X."/>
            <person name="Feldblyum T."/>
            <person name="Nierman W.C."/>
            <person name="Van Etten J.L."/>
        </authorList>
    </citation>
    <scope>NUCLEOTIDE SEQUENCE [LARGE SCALE GENOMIC DNA]</scope>
    <source>
        <strain evidence="1 2">NY-2A</strain>
    </source>
</reference>
<dbReference type="OrthoDB" id="38246at10239"/>
<organismHost>
    <name type="scientific">Chlorella</name>
    <dbReference type="NCBI Taxonomy" id="3071"/>
</organismHost>
<dbReference type="RefSeq" id="YP_001497816.1">
    <property type="nucleotide sequence ID" value="NC_009898.1"/>
</dbReference>
<accession>A7IXE5</accession>
<keyword evidence="2" id="KW-1185">Reference proteome</keyword>
<evidence type="ECO:0000313" key="1">
    <source>
        <dbReference type="EMBL" id="ABT15019.1"/>
    </source>
</evidence>